<dbReference type="PROSITE" id="PS50943">
    <property type="entry name" value="HTH_CROC1"/>
    <property type="match status" value="1"/>
</dbReference>
<feature type="domain" description="HTH cro/C1-type" evidence="3">
    <location>
        <begin position="138"/>
        <end position="157"/>
    </location>
</feature>
<dbReference type="Proteomes" id="UP000182101">
    <property type="component" value="Plasmid pAMCP48-600"/>
</dbReference>
<dbReference type="NCBIfam" id="TIGR00180">
    <property type="entry name" value="parB_part"/>
    <property type="match status" value="1"/>
</dbReference>
<evidence type="ECO:0000313" key="4">
    <source>
        <dbReference type="EMBL" id="APD92406.1"/>
    </source>
</evidence>
<dbReference type="SUPFAM" id="SSF109709">
    <property type="entry name" value="KorB DNA-binding domain-like"/>
    <property type="match status" value="1"/>
</dbReference>
<evidence type="ECO:0000259" key="3">
    <source>
        <dbReference type="PROSITE" id="PS50943"/>
    </source>
</evidence>
<dbReference type="Pfam" id="PF08535">
    <property type="entry name" value="KorB"/>
    <property type="match status" value="1"/>
</dbReference>
<dbReference type="EMBL" id="CP018025">
    <property type="protein sequence ID" value="APD92406.1"/>
    <property type="molecule type" value="Genomic_DNA"/>
</dbReference>
<sequence length="381" mass="42669">MTLKNLKNLSQLADNAMNTKRKEVLTVSVNDVVSKEQVRKEFDELEGLAETMKSEGQQSPIIVSPKDSKGKYVIQKGERRWRALKIAGIDTIDIIINYKNQTRSDAIIGELVENMQRQDLKPLEEAQGIQDALDADSNLTQADLARKLGKSKAYISQHLALLKMPACVRVLYDHKVTRDPETLNNLRQLFDIDPQRCESVCKVALENGVTRKSSRDIYNDAKEMMRAQEEADSVEVKPHKATVNTVQEEQQGDTERKSSETLSQSKAVNDESHSVNQNETVESPEVSEGVGDTSTPTELDDATKRVSSKEVKKTNDWYPVNPTDVQIVVNVPTEKDVKEGVLLMDRACDNPFEVYVRLTGKNSKVLKVLASEIDLVSIKSL</sequence>
<feature type="compositionally biased region" description="Basic and acidic residues" evidence="2">
    <location>
        <begin position="225"/>
        <end position="238"/>
    </location>
</feature>
<evidence type="ECO:0000256" key="1">
    <source>
        <dbReference type="ARBA" id="ARBA00006295"/>
    </source>
</evidence>
<evidence type="ECO:0000256" key="2">
    <source>
        <dbReference type="SAM" id="MobiDB-lite"/>
    </source>
</evidence>
<dbReference type="InterPro" id="IPR050336">
    <property type="entry name" value="Chromosome_partition/occlusion"/>
</dbReference>
<dbReference type="PANTHER" id="PTHR33375:SF1">
    <property type="entry name" value="CHROMOSOME-PARTITIONING PROTEIN PARB-RELATED"/>
    <property type="match status" value="1"/>
</dbReference>
<dbReference type="InterPro" id="IPR036086">
    <property type="entry name" value="ParB/Sulfiredoxin_sf"/>
</dbReference>
<dbReference type="SMART" id="SM00470">
    <property type="entry name" value="ParB"/>
    <property type="match status" value="1"/>
</dbReference>
<keyword evidence="4" id="KW-0614">Plasmid</keyword>
<dbReference type="Gene3D" id="1.10.10.2830">
    <property type="match status" value="1"/>
</dbReference>
<comment type="similarity">
    <text evidence="1">Belongs to the ParB family.</text>
</comment>
<proteinExistence type="inferred from homology"/>
<organism evidence="4 5">
    <name type="scientific">Alteromonas mediterranea</name>
    <dbReference type="NCBI Taxonomy" id="314275"/>
    <lineage>
        <taxon>Bacteria</taxon>
        <taxon>Pseudomonadati</taxon>
        <taxon>Pseudomonadota</taxon>
        <taxon>Gammaproteobacteria</taxon>
        <taxon>Alteromonadales</taxon>
        <taxon>Alteromonadaceae</taxon>
        <taxon>Alteromonas/Salinimonas group</taxon>
        <taxon>Alteromonas</taxon>
    </lineage>
</organism>
<dbReference type="Pfam" id="PF02195">
    <property type="entry name" value="ParB_N"/>
    <property type="match status" value="1"/>
</dbReference>
<dbReference type="PANTHER" id="PTHR33375">
    <property type="entry name" value="CHROMOSOME-PARTITIONING PROTEIN PARB-RELATED"/>
    <property type="match status" value="1"/>
</dbReference>
<dbReference type="GO" id="GO:0003677">
    <property type="term" value="F:DNA binding"/>
    <property type="evidence" value="ECO:0007669"/>
    <property type="project" value="InterPro"/>
</dbReference>
<protein>
    <recommendedName>
        <fullName evidence="3">HTH cro/C1-type domain-containing protein</fullName>
    </recommendedName>
</protein>
<dbReference type="SUPFAM" id="SSF110849">
    <property type="entry name" value="ParB/Sulfiredoxin"/>
    <property type="match status" value="1"/>
</dbReference>
<reference evidence="4 5" key="1">
    <citation type="submission" date="2016-11" db="EMBL/GenBank/DDBJ databases">
        <title>Networking in microbes: conjugative elements and plasmids in the genus Alteromonas.</title>
        <authorList>
            <person name="Lopez-Perez M."/>
            <person name="Ramon-Marco N."/>
            <person name="Rodriguez-Valera F."/>
        </authorList>
    </citation>
    <scope>NUCLEOTIDE SEQUENCE [LARGE SCALE GENOMIC DNA]</scope>
    <source>
        <strain evidence="4 5">CP48</strain>
        <plasmid evidence="5">pamcp48-600</plasmid>
    </source>
</reference>
<dbReference type="RefSeq" id="WP_071961023.1">
    <property type="nucleotide sequence ID" value="NZ_CP018025.1"/>
</dbReference>
<dbReference type="GO" id="GO:0005694">
    <property type="term" value="C:chromosome"/>
    <property type="evidence" value="ECO:0007669"/>
    <property type="project" value="TreeGrafter"/>
</dbReference>
<accession>A0AAC9JFG0</accession>
<dbReference type="InterPro" id="IPR003115">
    <property type="entry name" value="ParB_N"/>
</dbReference>
<dbReference type="GO" id="GO:0007059">
    <property type="term" value="P:chromosome segregation"/>
    <property type="evidence" value="ECO:0007669"/>
    <property type="project" value="TreeGrafter"/>
</dbReference>
<geneLocation type="plasmid" evidence="5">
    <name>pamcp48-600</name>
</geneLocation>
<dbReference type="Gene3D" id="3.90.1530.30">
    <property type="match status" value="1"/>
</dbReference>
<gene>
    <name evidence="4" type="ORF">BM524_21125</name>
</gene>
<feature type="compositionally biased region" description="Basic and acidic residues" evidence="2">
    <location>
        <begin position="301"/>
        <end position="310"/>
    </location>
</feature>
<evidence type="ECO:0000313" key="5">
    <source>
        <dbReference type="Proteomes" id="UP000182101"/>
    </source>
</evidence>
<name>A0AAC9JFG0_9ALTE</name>
<feature type="region of interest" description="Disordered" evidence="2">
    <location>
        <begin position="225"/>
        <end position="310"/>
    </location>
</feature>
<dbReference type="InterPro" id="IPR001387">
    <property type="entry name" value="Cro/C1-type_HTH"/>
</dbReference>
<dbReference type="InterPro" id="IPR013741">
    <property type="entry name" value="KorB_domain"/>
</dbReference>
<dbReference type="AlphaFoldDB" id="A0AAC9JFG0"/>
<dbReference type="InterPro" id="IPR004437">
    <property type="entry name" value="ParB/RepB/Spo0J"/>
</dbReference>